<keyword evidence="3 6" id="KW-0812">Transmembrane</keyword>
<name>A0ABP6LC89_9ACTN</name>
<dbReference type="CDD" id="cd15904">
    <property type="entry name" value="TSPO_MBR"/>
    <property type="match status" value="1"/>
</dbReference>
<feature type="transmembrane region" description="Helical" evidence="6">
    <location>
        <begin position="106"/>
        <end position="126"/>
    </location>
</feature>
<proteinExistence type="inferred from homology"/>
<dbReference type="PANTHER" id="PTHR10057:SF0">
    <property type="entry name" value="TRANSLOCATOR PROTEIN"/>
    <property type="match status" value="1"/>
</dbReference>
<evidence type="ECO:0000256" key="6">
    <source>
        <dbReference type="SAM" id="Phobius"/>
    </source>
</evidence>
<gene>
    <name evidence="7" type="ORF">GCM10017559_79030</name>
</gene>
<dbReference type="RefSeq" id="WP_344906787.1">
    <property type="nucleotide sequence ID" value="NZ_BAAAWD010000029.1"/>
</dbReference>
<evidence type="ECO:0000256" key="5">
    <source>
        <dbReference type="ARBA" id="ARBA00023136"/>
    </source>
</evidence>
<keyword evidence="4 6" id="KW-1133">Transmembrane helix</keyword>
<dbReference type="InterPro" id="IPR038330">
    <property type="entry name" value="TspO/MBR-related_sf"/>
</dbReference>
<evidence type="ECO:0000313" key="8">
    <source>
        <dbReference type="Proteomes" id="UP001499930"/>
    </source>
</evidence>
<dbReference type="Proteomes" id="UP001499930">
    <property type="component" value="Unassembled WGS sequence"/>
</dbReference>
<accession>A0ABP6LC89</accession>
<evidence type="ECO:0000256" key="4">
    <source>
        <dbReference type="ARBA" id="ARBA00022989"/>
    </source>
</evidence>
<feature type="transmembrane region" description="Helical" evidence="6">
    <location>
        <begin position="53"/>
        <end position="73"/>
    </location>
</feature>
<feature type="transmembrane region" description="Helical" evidence="6">
    <location>
        <begin position="12"/>
        <end position="33"/>
    </location>
</feature>
<organism evidence="7 8">
    <name type="scientific">Streptosporangium longisporum</name>
    <dbReference type="NCBI Taxonomy" id="46187"/>
    <lineage>
        <taxon>Bacteria</taxon>
        <taxon>Bacillati</taxon>
        <taxon>Actinomycetota</taxon>
        <taxon>Actinomycetes</taxon>
        <taxon>Streptosporangiales</taxon>
        <taxon>Streptosporangiaceae</taxon>
        <taxon>Streptosporangium</taxon>
    </lineage>
</organism>
<dbReference type="PANTHER" id="PTHR10057">
    <property type="entry name" value="PERIPHERAL-TYPE BENZODIAZEPINE RECEPTOR"/>
    <property type="match status" value="1"/>
</dbReference>
<comment type="similarity">
    <text evidence="2">Belongs to the TspO/BZRP family.</text>
</comment>
<keyword evidence="8" id="KW-1185">Reference proteome</keyword>
<dbReference type="PIRSF" id="PIRSF005859">
    <property type="entry name" value="PBR"/>
    <property type="match status" value="1"/>
</dbReference>
<feature type="transmembrane region" description="Helical" evidence="6">
    <location>
        <begin position="133"/>
        <end position="155"/>
    </location>
</feature>
<evidence type="ECO:0000256" key="1">
    <source>
        <dbReference type="ARBA" id="ARBA00004141"/>
    </source>
</evidence>
<comment type="subcellular location">
    <subcellularLocation>
        <location evidence="1">Membrane</location>
        <topology evidence="1">Multi-pass membrane protein</topology>
    </subcellularLocation>
</comment>
<evidence type="ECO:0000313" key="7">
    <source>
        <dbReference type="EMBL" id="GAA3039048.1"/>
    </source>
</evidence>
<sequence length="158" mass="17231">MVIAGQHPKRWAGLPVFLVVLALVAVVGSLAAVNAGGEYLSLERPDWAPPQWLFGPAWTVLYIMIALSGWLAWSAAGLTPALGVYAVQLVLNAAWTPLFFGAGRYGLAFAEIVVLWLAIVLTIVLFRRISRPAAWLLVPYLAWVTYAAALNFAIWQLN</sequence>
<keyword evidence="5 6" id="KW-0472">Membrane</keyword>
<dbReference type="InterPro" id="IPR004307">
    <property type="entry name" value="TspO_MBR"/>
</dbReference>
<dbReference type="EMBL" id="BAAAWD010000029">
    <property type="protein sequence ID" value="GAA3039048.1"/>
    <property type="molecule type" value="Genomic_DNA"/>
</dbReference>
<protein>
    <submittedName>
        <fullName evidence="7">Tryptophan-rich sensory protein</fullName>
    </submittedName>
</protein>
<feature type="transmembrane region" description="Helical" evidence="6">
    <location>
        <begin position="80"/>
        <end position="100"/>
    </location>
</feature>
<dbReference type="Pfam" id="PF03073">
    <property type="entry name" value="TspO_MBR"/>
    <property type="match status" value="1"/>
</dbReference>
<dbReference type="Gene3D" id="1.20.1260.100">
    <property type="entry name" value="TspO/MBR protein"/>
    <property type="match status" value="1"/>
</dbReference>
<reference evidence="8" key="1">
    <citation type="journal article" date="2019" name="Int. J. Syst. Evol. Microbiol.">
        <title>The Global Catalogue of Microorganisms (GCM) 10K type strain sequencing project: providing services to taxonomists for standard genome sequencing and annotation.</title>
        <authorList>
            <consortium name="The Broad Institute Genomics Platform"/>
            <consortium name="The Broad Institute Genome Sequencing Center for Infectious Disease"/>
            <person name="Wu L."/>
            <person name="Ma J."/>
        </authorList>
    </citation>
    <scope>NUCLEOTIDE SEQUENCE [LARGE SCALE GENOMIC DNA]</scope>
    <source>
        <strain evidence="8">JCM 3106</strain>
    </source>
</reference>
<evidence type="ECO:0000256" key="3">
    <source>
        <dbReference type="ARBA" id="ARBA00022692"/>
    </source>
</evidence>
<comment type="caution">
    <text evidence="7">The sequence shown here is derived from an EMBL/GenBank/DDBJ whole genome shotgun (WGS) entry which is preliminary data.</text>
</comment>
<evidence type="ECO:0000256" key="2">
    <source>
        <dbReference type="ARBA" id="ARBA00007524"/>
    </source>
</evidence>